<dbReference type="Proteomes" id="UP000823775">
    <property type="component" value="Unassembled WGS sequence"/>
</dbReference>
<evidence type="ECO:0000313" key="3">
    <source>
        <dbReference type="Proteomes" id="UP000823775"/>
    </source>
</evidence>
<evidence type="ECO:0000256" key="1">
    <source>
        <dbReference type="SAM" id="MobiDB-lite"/>
    </source>
</evidence>
<feature type="compositionally biased region" description="Polar residues" evidence="1">
    <location>
        <begin position="1"/>
        <end position="11"/>
    </location>
</feature>
<name>A0ABS8WTE4_DATST</name>
<organism evidence="2 3">
    <name type="scientific">Datura stramonium</name>
    <name type="common">Jimsonweed</name>
    <name type="synonym">Common thornapple</name>
    <dbReference type="NCBI Taxonomy" id="4076"/>
    <lineage>
        <taxon>Eukaryota</taxon>
        <taxon>Viridiplantae</taxon>
        <taxon>Streptophyta</taxon>
        <taxon>Embryophyta</taxon>
        <taxon>Tracheophyta</taxon>
        <taxon>Spermatophyta</taxon>
        <taxon>Magnoliopsida</taxon>
        <taxon>eudicotyledons</taxon>
        <taxon>Gunneridae</taxon>
        <taxon>Pentapetalae</taxon>
        <taxon>asterids</taxon>
        <taxon>lamiids</taxon>
        <taxon>Solanales</taxon>
        <taxon>Solanaceae</taxon>
        <taxon>Solanoideae</taxon>
        <taxon>Datureae</taxon>
        <taxon>Datura</taxon>
    </lineage>
</organism>
<feature type="region of interest" description="Disordered" evidence="1">
    <location>
        <begin position="1"/>
        <end position="30"/>
    </location>
</feature>
<feature type="non-terminal residue" evidence="2">
    <location>
        <position position="1"/>
    </location>
</feature>
<accession>A0ABS8WTE4</accession>
<keyword evidence="3" id="KW-1185">Reference proteome</keyword>
<dbReference type="EMBL" id="JACEIK010012630">
    <property type="protein sequence ID" value="MCE3216192.1"/>
    <property type="molecule type" value="Genomic_DNA"/>
</dbReference>
<protein>
    <submittedName>
        <fullName evidence="2">Uncharacterized protein</fullName>
    </submittedName>
</protein>
<comment type="caution">
    <text evidence="2">The sequence shown here is derived from an EMBL/GenBank/DDBJ whole genome shotgun (WGS) entry which is preliminary data.</text>
</comment>
<sequence>GAFSGEIQSTIPGKKCQDNHPPVPAKSKGNSILNYAEMKGKFKLHPVAASTSTPNPNHSPSLFETSLSEARLFVLPTTTIGDQHQFMDTTCYNDADAAAITGGNTDPTPYGSNPLTIEHGACTRQQFRRAR</sequence>
<reference evidence="2 3" key="1">
    <citation type="journal article" date="2021" name="BMC Genomics">
        <title>Datura genome reveals duplications of psychoactive alkaloid biosynthetic genes and high mutation rate following tissue culture.</title>
        <authorList>
            <person name="Rajewski A."/>
            <person name="Carter-House D."/>
            <person name="Stajich J."/>
            <person name="Litt A."/>
        </authorList>
    </citation>
    <scope>NUCLEOTIDE SEQUENCE [LARGE SCALE GENOMIC DNA]</scope>
    <source>
        <strain evidence="2">AR-01</strain>
    </source>
</reference>
<proteinExistence type="predicted"/>
<evidence type="ECO:0000313" key="2">
    <source>
        <dbReference type="EMBL" id="MCE3216192.1"/>
    </source>
</evidence>
<gene>
    <name evidence="2" type="ORF">HAX54_005351</name>
</gene>